<dbReference type="InterPro" id="IPR037682">
    <property type="entry name" value="TonB_C"/>
</dbReference>
<evidence type="ECO:0000313" key="3">
    <source>
        <dbReference type="EMBL" id="PTU32490.1"/>
    </source>
</evidence>
<dbReference type="Pfam" id="PF03544">
    <property type="entry name" value="TonB_C"/>
    <property type="match status" value="1"/>
</dbReference>
<evidence type="ECO:0000259" key="1">
    <source>
        <dbReference type="PROSITE" id="PS52015"/>
    </source>
</evidence>
<feature type="domain" description="TonB C-terminal" evidence="1">
    <location>
        <begin position="1"/>
        <end position="50"/>
    </location>
</feature>
<evidence type="ECO:0000313" key="4">
    <source>
        <dbReference type="Proteomes" id="UP000244248"/>
    </source>
</evidence>
<dbReference type="SUPFAM" id="SSF74653">
    <property type="entry name" value="TolA/TonB C-terminal domain"/>
    <property type="match status" value="1"/>
</dbReference>
<comment type="caution">
    <text evidence="2">The sequence shown here is derived from an EMBL/GenBank/DDBJ whole genome shotgun (WGS) entry which is preliminary data.</text>
</comment>
<dbReference type="AlphaFoldDB" id="A0A2T5MF09"/>
<name>A0A2T5MF09_9GAMM</name>
<accession>A0A2T5MF09</accession>
<dbReference type="Proteomes" id="UP000244248">
    <property type="component" value="Unassembled WGS sequence"/>
</dbReference>
<feature type="non-terminal residue" evidence="2">
    <location>
        <position position="1"/>
    </location>
</feature>
<proteinExistence type="predicted"/>
<evidence type="ECO:0000313" key="2">
    <source>
        <dbReference type="EMBL" id="PTU31171.1"/>
    </source>
</evidence>
<keyword evidence="4" id="KW-1185">Reference proteome</keyword>
<reference evidence="2 4" key="1">
    <citation type="submission" date="2018-04" db="EMBL/GenBank/DDBJ databases">
        <title>Novel species isolated from glacier.</title>
        <authorList>
            <person name="Liu Q."/>
            <person name="Xin Y.-H."/>
        </authorList>
    </citation>
    <scope>NUCLEOTIDE SEQUENCE [LARGE SCALE GENOMIC DNA]</scope>
    <source>
        <strain evidence="2 4">GT1R17</strain>
    </source>
</reference>
<dbReference type="EMBL" id="QANS01000002">
    <property type="protein sequence ID" value="PTU32490.1"/>
    <property type="molecule type" value="Genomic_DNA"/>
</dbReference>
<dbReference type="EMBL" id="QANS01000004">
    <property type="protein sequence ID" value="PTU31171.1"/>
    <property type="molecule type" value="Genomic_DNA"/>
</dbReference>
<dbReference type="GO" id="GO:0055085">
    <property type="term" value="P:transmembrane transport"/>
    <property type="evidence" value="ECO:0007669"/>
    <property type="project" value="InterPro"/>
</dbReference>
<dbReference type="Gene3D" id="3.30.1150.10">
    <property type="match status" value="1"/>
</dbReference>
<organism evidence="2 4">
    <name type="scientific">Stenotrophobium rhamnosiphilum</name>
    <dbReference type="NCBI Taxonomy" id="2029166"/>
    <lineage>
        <taxon>Bacteria</taxon>
        <taxon>Pseudomonadati</taxon>
        <taxon>Pseudomonadota</taxon>
        <taxon>Gammaproteobacteria</taxon>
        <taxon>Nevskiales</taxon>
        <taxon>Nevskiaceae</taxon>
        <taxon>Stenotrophobium</taxon>
    </lineage>
</organism>
<sequence>VVIEAQPPNVFNEAAKRAVLKFKYKPRVENGKPVSVPHVQHLISFKMEKK</sequence>
<dbReference type="PROSITE" id="PS52015">
    <property type="entry name" value="TONB_CTD"/>
    <property type="match status" value="1"/>
</dbReference>
<protein>
    <submittedName>
        <fullName evidence="2">Protein TonB</fullName>
    </submittedName>
</protein>
<gene>
    <name evidence="3" type="ORF">CJD38_07560</name>
    <name evidence="2" type="ORF">CJD38_12875</name>
</gene>